<feature type="signal peptide" evidence="1">
    <location>
        <begin position="1"/>
        <end position="27"/>
    </location>
</feature>
<keyword evidence="3" id="KW-1185">Reference proteome</keyword>
<dbReference type="RefSeq" id="WP_188927040.1">
    <property type="nucleotide sequence ID" value="NZ_BMQI01000072.1"/>
</dbReference>
<evidence type="ECO:0000256" key="1">
    <source>
        <dbReference type="SAM" id="SignalP"/>
    </source>
</evidence>
<keyword evidence="1" id="KW-0732">Signal</keyword>
<protein>
    <submittedName>
        <fullName evidence="2">DUF2796 domain-containing protein</fullName>
    </submittedName>
</protein>
<dbReference type="EMBL" id="JAKILJ010000072">
    <property type="protein sequence ID" value="MCL1107618.1"/>
    <property type="molecule type" value="Genomic_DNA"/>
</dbReference>
<organism evidence="2 3">
    <name type="scientific">Shewanella algicola</name>
    <dbReference type="NCBI Taxonomy" id="640633"/>
    <lineage>
        <taxon>Bacteria</taxon>
        <taxon>Pseudomonadati</taxon>
        <taxon>Pseudomonadota</taxon>
        <taxon>Gammaproteobacteria</taxon>
        <taxon>Alteromonadales</taxon>
        <taxon>Shewanellaceae</taxon>
        <taxon>Shewanella</taxon>
    </lineage>
</organism>
<name>A0A9X2CEB8_9GAMM</name>
<evidence type="ECO:0000313" key="2">
    <source>
        <dbReference type="EMBL" id="MCL1107618.1"/>
    </source>
</evidence>
<comment type="caution">
    <text evidence="2">The sequence shown here is derived from an EMBL/GenBank/DDBJ whole genome shotgun (WGS) entry which is preliminary data.</text>
</comment>
<sequence>MNVGFVALCITCLSAVLFSLSSPLVHAANVHTHGVSTVTIAVDNNTVEVTLTTPTVDLVGFEHTLNVESDKRAFEQMNTQLGQVDDLFVLNGDACQFVSHTVDAMSVEHSDHHDAIEEHLDEHTAQQLHSDVTAYYRFNCEKMSELSSITVTVFALFPRIHQIRSMWITDTQQGAATLSDKNNMISLR</sequence>
<proteinExistence type="predicted"/>
<dbReference type="AlphaFoldDB" id="A0A9X2CEB8"/>
<dbReference type="Proteomes" id="UP001139408">
    <property type="component" value="Unassembled WGS sequence"/>
</dbReference>
<evidence type="ECO:0000313" key="3">
    <source>
        <dbReference type="Proteomes" id="UP001139408"/>
    </source>
</evidence>
<feature type="chain" id="PRO_5040793657" evidence="1">
    <location>
        <begin position="28"/>
        <end position="188"/>
    </location>
</feature>
<dbReference type="Pfam" id="PF10986">
    <property type="entry name" value="ZrgA"/>
    <property type="match status" value="1"/>
</dbReference>
<gene>
    <name evidence="2" type="ORF">L2749_20635</name>
</gene>
<accession>A0A9X2CEB8</accession>
<dbReference type="InterPro" id="IPR021253">
    <property type="entry name" value="ZrgA-like"/>
</dbReference>
<reference evidence="2" key="1">
    <citation type="submission" date="2022-01" db="EMBL/GenBank/DDBJ databases">
        <title>Whole genome-based taxonomy of the Shewanellaceae.</title>
        <authorList>
            <person name="Martin-Rodriguez A.J."/>
        </authorList>
    </citation>
    <scope>NUCLEOTIDE SEQUENCE</scope>
    <source>
        <strain evidence="2">DSM 23803</strain>
    </source>
</reference>